<sequence length="240" mass="26090">MAGPAAVIQRSVCSRDNPVHTACGSGLYASLAPTDRSDFDQRFLATDLSPSASIPAATSQYSQSWLPQFSHETSMPEYVNSGQPSWDDFGSSTDTSRSIPTRPPSSRSVEGISSMGIIFTKCRLDRRQAVPIFVMMATTSMFSWIRSGKTFLHVGYISLIDSSSTPASSSYSEDASRYCSSHDSRPVSVAPSNIPGSLPSVSVEIQLRDGTDWRKTIICLCAVGDPVCSRIEYRARRLPL</sequence>
<proteinExistence type="predicted"/>
<evidence type="ECO:0000313" key="3">
    <source>
        <dbReference type="Proteomes" id="UP001222325"/>
    </source>
</evidence>
<feature type="compositionally biased region" description="Low complexity" evidence="1">
    <location>
        <begin position="91"/>
        <end position="108"/>
    </location>
</feature>
<evidence type="ECO:0000313" key="2">
    <source>
        <dbReference type="EMBL" id="KAJ7074835.1"/>
    </source>
</evidence>
<comment type="caution">
    <text evidence="2">The sequence shown here is derived from an EMBL/GenBank/DDBJ whole genome shotgun (WGS) entry which is preliminary data.</text>
</comment>
<organism evidence="2 3">
    <name type="scientific">Mycena belliarum</name>
    <dbReference type="NCBI Taxonomy" id="1033014"/>
    <lineage>
        <taxon>Eukaryota</taxon>
        <taxon>Fungi</taxon>
        <taxon>Dikarya</taxon>
        <taxon>Basidiomycota</taxon>
        <taxon>Agaricomycotina</taxon>
        <taxon>Agaricomycetes</taxon>
        <taxon>Agaricomycetidae</taxon>
        <taxon>Agaricales</taxon>
        <taxon>Marasmiineae</taxon>
        <taxon>Mycenaceae</taxon>
        <taxon>Mycena</taxon>
    </lineage>
</organism>
<reference evidence="2" key="1">
    <citation type="submission" date="2023-03" db="EMBL/GenBank/DDBJ databases">
        <title>Massive genome expansion in bonnet fungi (Mycena s.s.) driven by repeated elements and novel gene families across ecological guilds.</title>
        <authorList>
            <consortium name="Lawrence Berkeley National Laboratory"/>
            <person name="Harder C.B."/>
            <person name="Miyauchi S."/>
            <person name="Viragh M."/>
            <person name="Kuo A."/>
            <person name="Thoen E."/>
            <person name="Andreopoulos B."/>
            <person name="Lu D."/>
            <person name="Skrede I."/>
            <person name="Drula E."/>
            <person name="Henrissat B."/>
            <person name="Morin E."/>
            <person name="Kohler A."/>
            <person name="Barry K."/>
            <person name="LaButti K."/>
            <person name="Morin E."/>
            <person name="Salamov A."/>
            <person name="Lipzen A."/>
            <person name="Mereny Z."/>
            <person name="Hegedus B."/>
            <person name="Baldrian P."/>
            <person name="Stursova M."/>
            <person name="Weitz H."/>
            <person name="Taylor A."/>
            <person name="Grigoriev I.V."/>
            <person name="Nagy L.G."/>
            <person name="Martin F."/>
            <person name="Kauserud H."/>
        </authorList>
    </citation>
    <scope>NUCLEOTIDE SEQUENCE</scope>
    <source>
        <strain evidence="2">CBHHK173m</strain>
    </source>
</reference>
<protein>
    <submittedName>
        <fullName evidence="2">Uncharacterized protein</fullName>
    </submittedName>
</protein>
<dbReference type="AlphaFoldDB" id="A0AAD6TN95"/>
<name>A0AAD6TN95_9AGAR</name>
<feature type="region of interest" description="Disordered" evidence="1">
    <location>
        <begin position="80"/>
        <end position="109"/>
    </location>
</feature>
<evidence type="ECO:0000256" key="1">
    <source>
        <dbReference type="SAM" id="MobiDB-lite"/>
    </source>
</evidence>
<dbReference type="Proteomes" id="UP001222325">
    <property type="component" value="Unassembled WGS sequence"/>
</dbReference>
<gene>
    <name evidence="2" type="ORF">B0H15DRAFT_59101</name>
</gene>
<accession>A0AAD6TN95</accession>
<dbReference type="EMBL" id="JARJCN010000110">
    <property type="protein sequence ID" value="KAJ7074835.1"/>
    <property type="molecule type" value="Genomic_DNA"/>
</dbReference>
<keyword evidence="3" id="KW-1185">Reference proteome</keyword>